<dbReference type="RefSeq" id="WP_202237071.1">
    <property type="nucleotide sequence ID" value="NZ_AP018365.1"/>
</dbReference>
<name>A0A7U3VRU3_9ACTN</name>
<dbReference type="InterPro" id="IPR029058">
    <property type="entry name" value="AB_hydrolase_fold"/>
</dbReference>
<evidence type="ECO:0000259" key="1">
    <source>
        <dbReference type="Pfam" id="PF12697"/>
    </source>
</evidence>
<accession>A0A7U3VRU3</accession>
<feature type="domain" description="AB hydrolase-1" evidence="1">
    <location>
        <begin position="5"/>
        <end position="230"/>
    </location>
</feature>
<dbReference type="EMBL" id="AP018365">
    <property type="protein sequence ID" value="BBB01129.1"/>
    <property type="molecule type" value="Genomic_DNA"/>
</dbReference>
<reference evidence="2 3" key="1">
    <citation type="journal article" date="2010" name="J. Bacteriol.">
        <title>Biochemical characterization of a novel indole prenyltransferase from Streptomyces sp. SN-593.</title>
        <authorList>
            <person name="Takahashi S."/>
            <person name="Takagi H."/>
            <person name="Toyoda A."/>
            <person name="Uramoto M."/>
            <person name="Nogawa T."/>
            <person name="Ueki M."/>
            <person name="Sakaki Y."/>
            <person name="Osada H."/>
        </authorList>
    </citation>
    <scope>NUCLEOTIDE SEQUENCE [LARGE SCALE GENOMIC DNA]</scope>
    <source>
        <strain evidence="2 3">SN-593</strain>
    </source>
</reference>
<dbReference type="InterPro" id="IPR000073">
    <property type="entry name" value="AB_hydrolase_1"/>
</dbReference>
<dbReference type="AlphaFoldDB" id="A0A7U3VRU3"/>
<evidence type="ECO:0000313" key="2">
    <source>
        <dbReference type="EMBL" id="BBB01129.1"/>
    </source>
</evidence>
<reference evidence="2 3" key="3">
    <citation type="journal article" date="2011" name="Nat. Chem. Biol.">
        <title>Reveromycin A biosynthesis uses RevG and RevJ for stereospecific spiroacetal formation.</title>
        <authorList>
            <person name="Takahashi S."/>
            <person name="Toyoda A."/>
            <person name="Sekiyama Y."/>
            <person name="Takagi H."/>
            <person name="Nogawa T."/>
            <person name="Uramoto M."/>
            <person name="Suzuki R."/>
            <person name="Koshino H."/>
            <person name="Kumano T."/>
            <person name="Panthee S."/>
            <person name="Dairi T."/>
            <person name="Ishikawa J."/>
            <person name="Ikeda H."/>
            <person name="Sakaki Y."/>
            <person name="Osada H."/>
        </authorList>
    </citation>
    <scope>NUCLEOTIDE SEQUENCE [LARGE SCALE GENOMIC DNA]</scope>
    <source>
        <strain evidence="2 3">SN-593</strain>
    </source>
</reference>
<protein>
    <recommendedName>
        <fullName evidence="1">AB hydrolase-1 domain-containing protein</fullName>
    </recommendedName>
</protein>
<dbReference type="Proteomes" id="UP000595703">
    <property type="component" value="Chromosome"/>
</dbReference>
<reference evidence="2 3" key="4">
    <citation type="journal article" date="2020" name="Sci. Rep.">
        <title>beta-carboline chemical signals induce reveromycin production through a LuxR family regulator in Streptomyces sp. SN-593.</title>
        <authorList>
            <person name="Panthee S."/>
            <person name="Kito N."/>
            <person name="Hayashi T."/>
            <person name="Shimizu T."/>
            <person name="Ishikawa J."/>
            <person name="Hamamoto H."/>
            <person name="Osada H."/>
            <person name="Takahashi S."/>
        </authorList>
    </citation>
    <scope>NUCLEOTIDE SEQUENCE [LARGE SCALE GENOMIC DNA]</scope>
    <source>
        <strain evidence="2 3">SN-593</strain>
    </source>
</reference>
<sequence>MATYVLVPGADGTAWYWHLVAPLLRERGHHVVTLDLPSRDTATLDDFAEAITAAVRAEVPSGAPGPEAPLVVVAQSLGGFSAPLVCGRLPVDRLVLVNAMVPVPGESAGEWWGNVGQAQAREQYAEALGRTGTDAEFDPRTDFFHDVPPALTEEAFAGEPSGPPPAVFAQPWPLAAWPDVPTRFLQGRGDRFFPLEFQRRLARERLGLDVEELPGGHLLALSRPRELVDALVQSA</sequence>
<dbReference type="InterPro" id="IPR052897">
    <property type="entry name" value="Sec-Metab_Biosynth_Hydrolase"/>
</dbReference>
<dbReference type="GO" id="GO:0003824">
    <property type="term" value="F:catalytic activity"/>
    <property type="evidence" value="ECO:0007669"/>
    <property type="project" value="UniProtKB-ARBA"/>
</dbReference>
<dbReference type="PANTHER" id="PTHR37017">
    <property type="entry name" value="AB HYDROLASE-1 DOMAIN-CONTAINING PROTEIN-RELATED"/>
    <property type="match status" value="1"/>
</dbReference>
<organism evidence="2 3">
    <name type="scientific">Actinacidiphila reveromycinica</name>
    <dbReference type="NCBI Taxonomy" id="659352"/>
    <lineage>
        <taxon>Bacteria</taxon>
        <taxon>Bacillati</taxon>
        <taxon>Actinomycetota</taxon>
        <taxon>Actinomycetes</taxon>
        <taxon>Kitasatosporales</taxon>
        <taxon>Streptomycetaceae</taxon>
        <taxon>Actinacidiphila</taxon>
    </lineage>
</organism>
<dbReference type="KEGG" id="arev:RVR_8386"/>
<dbReference type="Gene3D" id="3.40.50.1820">
    <property type="entry name" value="alpha/beta hydrolase"/>
    <property type="match status" value="1"/>
</dbReference>
<keyword evidence="3" id="KW-1185">Reference proteome</keyword>
<dbReference type="PANTHER" id="PTHR37017:SF11">
    <property type="entry name" value="ESTERASE_LIPASE_THIOESTERASE DOMAIN-CONTAINING PROTEIN"/>
    <property type="match status" value="1"/>
</dbReference>
<reference evidence="2 3" key="2">
    <citation type="journal article" date="2011" name="J. Antibiot.">
        <title>Furaquinocins I and J: novel polyketide isoprenoid hybrid compounds from Streptomyces reveromyceticus SN-593.</title>
        <authorList>
            <person name="Panthee S."/>
            <person name="Takahashi S."/>
            <person name="Takagi H."/>
            <person name="Nogawa T."/>
            <person name="Oowada E."/>
            <person name="Uramoto M."/>
            <person name="Osada H."/>
        </authorList>
    </citation>
    <scope>NUCLEOTIDE SEQUENCE [LARGE SCALE GENOMIC DNA]</scope>
    <source>
        <strain evidence="2 3">SN-593</strain>
    </source>
</reference>
<dbReference type="Pfam" id="PF12697">
    <property type="entry name" value="Abhydrolase_6"/>
    <property type="match status" value="1"/>
</dbReference>
<dbReference type="SUPFAM" id="SSF53474">
    <property type="entry name" value="alpha/beta-Hydrolases"/>
    <property type="match status" value="1"/>
</dbReference>
<gene>
    <name evidence="2" type="ORF">RVR_8386</name>
</gene>
<proteinExistence type="predicted"/>
<evidence type="ECO:0000313" key="3">
    <source>
        <dbReference type="Proteomes" id="UP000595703"/>
    </source>
</evidence>